<evidence type="ECO:0000313" key="2">
    <source>
        <dbReference type="EMBL" id="TRW50139.1"/>
    </source>
</evidence>
<feature type="transmembrane region" description="Helical" evidence="1">
    <location>
        <begin position="62"/>
        <end position="86"/>
    </location>
</feature>
<keyword evidence="1" id="KW-0472">Membrane</keyword>
<accession>A0A552X599</accession>
<evidence type="ECO:0000256" key="1">
    <source>
        <dbReference type="SAM" id="Phobius"/>
    </source>
</evidence>
<comment type="caution">
    <text evidence="2">The sequence shown here is derived from an EMBL/GenBank/DDBJ whole genome shotgun (WGS) entry which is preliminary data.</text>
</comment>
<keyword evidence="1" id="KW-1133">Transmembrane helix</keyword>
<organism evidence="2 3">
    <name type="scientific">Aliidiomarina halalkaliphila</name>
    <dbReference type="NCBI Taxonomy" id="2593535"/>
    <lineage>
        <taxon>Bacteria</taxon>
        <taxon>Pseudomonadati</taxon>
        <taxon>Pseudomonadota</taxon>
        <taxon>Gammaproteobacteria</taxon>
        <taxon>Alteromonadales</taxon>
        <taxon>Idiomarinaceae</taxon>
        <taxon>Aliidiomarina</taxon>
    </lineage>
</organism>
<dbReference type="AlphaFoldDB" id="A0A552X599"/>
<feature type="transmembrane region" description="Helical" evidence="1">
    <location>
        <begin position="26"/>
        <end position="50"/>
    </location>
</feature>
<evidence type="ECO:0000313" key="3">
    <source>
        <dbReference type="Proteomes" id="UP000320359"/>
    </source>
</evidence>
<gene>
    <name evidence="2" type="ORF">FM042_04710</name>
</gene>
<dbReference type="Proteomes" id="UP000320359">
    <property type="component" value="Unassembled WGS sequence"/>
</dbReference>
<dbReference type="RefSeq" id="WP_143234809.1">
    <property type="nucleotide sequence ID" value="NZ_VJWL01000001.1"/>
</dbReference>
<dbReference type="EMBL" id="VJWL01000001">
    <property type="protein sequence ID" value="TRW50139.1"/>
    <property type="molecule type" value="Genomic_DNA"/>
</dbReference>
<proteinExistence type="predicted"/>
<dbReference type="OrthoDB" id="2943819at2"/>
<sequence length="90" mass="9780">MSEVTETVPPKTPPTGQIAPISVGDWFITLIITAIPLVGFIMLFVWGFGSSTHPSKANWAKATLLLFVVAFGLFFMMSIIFGFAMMSSGY</sequence>
<keyword evidence="1" id="KW-0812">Transmembrane</keyword>
<protein>
    <submittedName>
        <fullName evidence="2">Uncharacterized protein</fullName>
    </submittedName>
</protein>
<reference evidence="2 3" key="1">
    <citation type="submission" date="2019-07" db="EMBL/GenBank/DDBJ databases">
        <authorList>
            <person name="Yang M."/>
            <person name="Zhao D."/>
            <person name="Xiang H."/>
        </authorList>
    </citation>
    <scope>NUCLEOTIDE SEQUENCE [LARGE SCALE GENOMIC DNA]</scope>
    <source>
        <strain evidence="2 3">IM1326</strain>
    </source>
</reference>
<name>A0A552X599_9GAMM</name>
<keyword evidence="3" id="KW-1185">Reference proteome</keyword>